<protein>
    <submittedName>
        <fullName evidence="1">Gluconate 2-dehydrogenase subunit 3 family protein</fullName>
    </submittedName>
    <submittedName>
        <fullName evidence="2">Gluconate 2-dehydrogenase subunit 3-like protein</fullName>
    </submittedName>
</protein>
<evidence type="ECO:0000313" key="4">
    <source>
        <dbReference type="Proteomes" id="UP000437862"/>
    </source>
</evidence>
<dbReference type="RefSeq" id="WP_145873982.1">
    <property type="nucleotide sequence ID" value="NZ_CP046904.1"/>
</dbReference>
<keyword evidence="4" id="KW-1185">Reference proteome</keyword>
<dbReference type="EMBL" id="CP046904">
    <property type="protein sequence ID" value="QGZ38109.1"/>
    <property type="molecule type" value="Genomic_DNA"/>
</dbReference>
<name>A0A562Q140_9BURK</name>
<sequence>MSEPSRDRRAALLRLGALCGLALAGDVLAAVTAAKRPGAQPQFLTADELALTGVLAELIIPQTDTPGALAVGAHYTADHLLHACVAEPEQAATRAVLAKLDSAAQRDGSKRFVALPAARQVALLHALDNGTAPFDGSDGRAFRQLKSLVAFAYYTSEAGASQELAYLPFPGGFTGNVRITPSTRTWAL</sequence>
<dbReference type="Proteomes" id="UP000315112">
    <property type="component" value="Unassembled WGS sequence"/>
</dbReference>
<evidence type="ECO:0000313" key="2">
    <source>
        <dbReference type="EMBL" id="TWI50377.1"/>
    </source>
</evidence>
<dbReference type="InterPro" id="IPR027056">
    <property type="entry name" value="Gluconate_2DH_su3"/>
</dbReference>
<proteinExistence type="predicted"/>
<reference evidence="2" key="2">
    <citation type="submission" date="2019-07" db="EMBL/GenBank/DDBJ databases">
        <authorList>
            <person name="Whitman W."/>
            <person name="Huntemann M."/>
            <person name="Clum A."/>
            <person name="Pillay M."/>
            <person name="Palaniappan K."/>
            <person name="Varghese N."/>
            <person name="Mikhailova N."/>
            <person name="Stamatis D."/>
            <person name="Reddy T."/>
            <person name="Daum C."/>
            <person name="Shapiro N."/>
            <person name="Ivanova N."/>
            <person name="Kyrpides N."/>
            <person name="Woyke T."/>
        </authorList>
    </citation>
    <scope>NUCLEOTIDE SEQUENCE</scope>
    <source>
        <strain evidence="2">CGMCC 1.10685</strain>
    </source>
</reference>
<dbReference type="EMBL" id="VLKW01000002">
    <property type="protein sequence ID" value="TWI50377.1"/>
    <property type="molecule type" value="Genomic_DNA"/>
</dbReference>
<accession>A0A562Q140</accession>
<gene>
    <name evidence="1" type="ORF">GO485_02960</name>
    <name evidence="2" type="ORF">IP92_01606</name>
</gene>
<reference evidence="1 4" key="3">
    <citation type="submission" date="2019-12" db="EMBL/GenBank/DDBJ databases">
        <title>Draft Genome Sequences of Six Type Strains of the Genus Massilia.</title>
        <authorList>
            <person name="Miess H."/>
            <person name="Frediansyah A."/>
            <person name="Goeker M."/>
            <person name="Gross H."/>
        </authorList>
    </citation>
    <scope>NUCLEOTIDE SEQUENCE [LARGE SCALE GENOMIC DNA]</scope>
    <source>
        <strain evidence="1 4">DSM 26639</strain>
    </source>
</reference>
<organism evidence="2 3">
    <name type="scientific">Pseudoduganella flava</name>
    <dbReference type="NCBI Taxonomy" id="871742"/>
    <lineage>
        <taxon>Bacteria</taxon>
        <taxon>Pseudomonadati</taxon>
        <taxon>Pseudomonadota</taxon>
        <taxon>Betaproteobacteria</taxon>
        <taxon>Burkholderiales</taxon>
        <taxon>Oxalobacteraceae</taxon>
        <taxon>Telluria group</taxon>
        <taxon>Pseudoduganella</taxon>
    </lineage>
</organism>
<dbReference type="Proteomes" id="UP000437862">
    <property type="component" value="Chromosome"/>
</dbReference>
<dbReference type="AlphaFoldDB" id="A0A562Q140"/>
<dbReference type="OrthoDB" id="6385145at2"/>
<reference evidence="2 3" key="1">
    <citation type="journal article" date="2015" name="Stand. Genomic Sci.">
        <title>Genomic Encyclopedia of Bacterial and Archaeal Type Strains, Phase III: the genomes of soil and plant-associated and newly described type strains.</title>
        <authorList>
            <person name="Whitman W.B."/>
            <person name="Woyke T."/>
            <person name="Klenk H.P."/>
            <person name="Zhou Y."/>
            <person name="Lilburn T.G."/>
            <person name="Beck B.J."/>
            <person name="De Vos P."/>
            <person name="Vandamme P."/>
            <person name="Eisen J.A."/>
            <person name="Garrity G."/>
            <person name="Hugenholtz P."/>
            <person name="Kyrpides N.C."/>
        </authorList>
    </citation>
    <scope>NUCLEOTIDE SEQUENCE [LARGE SCALE GENOMIC DNA]</scope>
    <source>
        <strain evidence="2 3">CGMCC 1.10685</strain>
    </source>
</reference>
<evidence type="ECO:0000313" key="3">
    <source>
        <dbReference type="Proteomes" id="UP000315112"/>
    </source>
</evidence>
<evidence type="ECO:0000313" key="1">
    <source>
        <dbReference type="EMBL" id="QGZ38109.1"/>
    </source>
</evidence>
<dbReference type="Pfam" id="PF13618">
    <property type="entry name" value="Gluconate_2-dh3"/>
    <property type="match status" value="1"/>
</dbReference>